<feature type="compositionally biased region" description="Basic and acidic residues" evidence="3">
    <location>
        <begin position="231"/>
        <end position="243"/>
    </location>
</feature>
<evidence type="ECO:0000256" key="4">
    <source>
        <dbReference type="SAM" id="SignalP"/>
    </source>
</evidence>
<dbReference type="InterPro" id="IPR012854">
    <property type="entry name" value="Cu_amine_oxidase-like_N"/>
</dbReference>
<accession>A0ABT1Y5M9</accession>
<dbReference type="InterPro" id="IPR050695">
    <property type="entry name" value="N-acetylmuramoyl_amidase_3"/>
</dbReference>
<sequence length="549" mass="59635">MKLNWFPKKICIILLTFCLATVMLGFNAFAAEKKVNIKVDGVAKQSDVSPYIDGQNRTIVPLRFIGEELGYSFSWNENTKQVVFTGGTNLISLTIGSKDALVNGQRVQMDTVAVARSGRTMVPIRFVLENLGIKVDYNSSSNTVNVVTKDVTGNSSVRTQVALIAEDNVNVRKGPGTEYGVIKKVNKGDSFQILAVKNDWYQIALDSAADGWVAGWLLTLRGSSDLASRSPEPEESRNPVKVEPEKPVNLVHIDDVDVDVENGEVFITVSGDDKLKYTSFALDNPKRLVIDFSDAALGNFGEENEQRFDVSTDRVQGVRLAQFAADKVRIVVDVSGPAGLTLITNKDREKTFQISKPTITGKTVVLDAGHGSIQPGGWSDSGAVGPSNLYERDVVLSITKKVRDILESKGVNVLMTRTGDTRLTLGGRADVANKNGADIFVSIHANANTKSSINGTSTYYYAGVAGQAEVRKKLAQSVQQSLVDAAQRKNIGVLQASFAVLKYTDVPSILVETAFISNPTEEKLLADDDFRQTLAEGIAQGIENFFLNQ</sequence>
<dbReference type="EMBL" id="JANPWE010000005">
    <property type="protein sequence ID" value="MCR6546182.1"/>
    <property type="molecule type" value="Genomic_DNA"/>
</dbReference>
<protein>
    <submittedName>
        <fullName evidence="6">N-acetylmuramoyl-L-alanine amidase</fullName>
        <ecNumber evidence="6">3.5.1.28</ecNumber>
    </submittedName>
</protein>
<dbReference type="Pfam" id="PF11741">
    <property type="entry name" value="AMIN"/>
    <property type="match status" value="1"/>
</dbReference>
<dbReference type="InterPro" id="IPR003646">
    <property type="entry name" value="SH3-like_bac-type"/>
</dbReference>
<dbReference type="PROSITE" id="PS51781">
    <property type="entry name" value="SH3B"/>
    <property type="match status" value="1"/>
</dbReference>
<dbReference type="InterPro" id="IPR036582">
    <property type="entry name" value="Mao_N_sf"/>
</dbReference>
<feature type="region of interest" description="Disordered" evidence="3">
    <location>
        <begin position="224"/>
        <end position="243"/>
    </location>
</feature>
<comment type="caution">
    <text evidence="6">The sequence shown here is derived from an EMBL/GenBank/DDBJ whole genome shotgun (WGS) entry which is preliminary data.</text>
</comment>
<dbReference type="Gene3D" id="3.40.630.40">
    <property type="entry name" value="Zn-dependent exopeptidases"/>
    <property type="match status" value="1"/>
</dbReference>
<feature type="domain" description="SH3b" evidence="5">
    <location>
        <begin position="159"/>
        <end position="221"/>
    </location>
</feature>
<dbReference type="SMART" id="SM00646">
    <property type="entry name" value="Ami_3"/>
    <property type="match status" value="1"/>
</dbReference>
<keyword evidence="1 6" id="KW-0378">Hydrolase</keyword>
<dbReference type="SUPFAM" id="SSF55383">
    <property type="entry name" value="Copper amine oxidase, domain N"/>
    <property type="match status" value="1"/>
</dbReference>
<dbReference type="EC" id="3.5.1.28" evidence="6"/>
<dbReference type="Gene3D" id="2.60.40.3500">
    <property type="match status" value="1"/>
</dbReference>
<dbReference type="Pfam" id="PF08239">
    <property type="entry name" value="SH3_3"/>
    <property type="match status" value="1"/>
</dbReference>
<gene>
    <name evidence="6" type="ORF">NVS47_11765</name>
</gene>
<evidence type="ECO:0000313" key="6">
    <source>
        <dbReference type="EMBL" id="MCR6546182.1"/>
    </source>
</evidence>
<dbReference type="Gene3D" id="3.30.457.10">
    <property type="entry name" value="Copper amine oxidase-like, N-terminal domain"/>
    <property type="match status" value="1"/>
</dbReference>
<keyword evidence="4" id="KW-0732">Signal</keyword>
<evidence type="ECO:0000256" key="2">
    <source>
        <dbReference type="ARBA" id="ARBA00023316"/>
    </source>
</evidence>
<dbReference type="Gene3D" id="2.30.30.40">
    <property type="entry name" value="SH3 Domains"/>
    <property type="match status" value="1"/>
</dbReference>
<dbReference type="SMART" id="SM00287">
    <property type="entry name" value="SH3b"/>
    <property type="match status" value="1"/>
</dbReference>
<keyword evidence="7" id="KW-1185">Reference proteome</keyword>
<dbReference type="RefSeq" id="WP_089611985.1">
    <property type="nucleotide sequence ID" value="NZ_CP022121.1"/>
</dbReference>
<keyword evidence="2" id="KW-0961">Cell wall biogenesis/degradation</keyword>
<dbReference type="PANTHER" id="PTHR30404:SF0">
    <property type="entry name" value="N-ACETYLMURAMOYL-L-ALANINE AMIDASE AMIC"/>
    <property type="match status" value="1"/>
</dbReference>
<proteinExistence type="predicted"/>
<evidence type="ECO:0000256" key="1">
    <source>
        <dbReference type="ARBA" id="ARBA00022801"/>
    </source>
</evidence>
<dbReference type="Pfam" id="PF01520">
    <property type="entry name" value="Amidase_3"/>
    <property type="match status" value="1"/>
</dbReference>
<evidence type="ECO:0000259" key="5">
    <source>
        <dbReference type="PROSITE" id="PS51781"/>
    </source>
</evidence>
<dbReference type="Pfam" id="PF07833">
    <property type="entry name" value="Cu_amine_oxidN1"/>
    <property type="match status" value="1"/>
</dbReference>
<dbReference type="PANTHER" id="PTHR30404">
    <property type="entry name" value="N-ACETYLMURAMOYL-L-ALANINE AMIDASE"/>
    <property type="match status" value="1"/>
</dbReference>
<dbReference type="CDD" id="cd02696">
    <property type="entry name" value="MurNAc-LAA"/>
    <property type="match status" value="1"/>
</dbReference>
<feature type="chain" id="PRO_5045446393" evidence="4">
    <location>
        <begin position="31"/>
        <end position="549"/>
    </location>
</feature>
<evidence type="ECO:0000313" key="7">
    <source>
        <dbReference type="Proteomes" id="UP001524944"/>
    </source>
</evidence>
<organism evidence="6 7">
    <name type="scientific">Dehalobacterium formicoaceticum</name>
    <dbReference type="NCBI Taxonomy" id="51515"/>
    <lineage>
        <taxon>Bacteria</taxon>
        <taxon>Bacillati</taxon>
        <taxon>Bacillota</taxon>
        <taxon>Clostridia</taxon>
        <taxon>Eubacteriales</taxon>
        <taxon>Peptococcaceae</taxon>
        <taxon>Dehalobacterium</taxon>
    </lineage>
</organism>
<dbReference type="InterPro" id="IPR021731">
    <property type="entry name" value="AMIN_dom"/>
</dbReference>
<dbReference type="InterPro" id="IPR002508">
    <property type="entry name" value="MurNAc-LAA_cat"/>
</dbReference>
<reference evidence="6 7" key="1">
    <citation type="submission" date="2022-08" db="EMBL/GenBank/DDBJ databases">
        <title>Proteogenomics of the novel Dehalobacterium formicoaceticum strain EZ94 highlights a key role of methyltransferases during anaerobic dichloromethane degradation.</title>
        <authorList>
            <person name="Wasmund K."/>
        </authorList>
    </citation>
    <scope>NUCLEOTIDE SEQUENCE [LARGE SCALE GENOMIC DNA]</scope>
    <source>
        <strain evidence="6 7">EZ94</strain>
    </source>
</reference>
<dbReference type="GO" id="GO:0008745">
    <property type="term" value="F:N-acetylmuramoyl-L-alanine amidase activity"/>
    <property type="evidence" value="ECO:0007669"/>
    <property type="project" value="UniProtKB-EC"/>
</dbReference>
<dbReference type="Proteomes" id="UP001524944">
    <property type="component" value="Unassembled WGS sequence"/>
</dbReference>
<feature type="signal peptide" evidence="4">
    <location>
        <begin position="1"/>
        <end position="30"/>
    </location>
</feature>
<name>A0ABT1Y5M9_9FIRM</name>
<dbReference type="SUPFAM" id="SSF53187">
    <property type="entry name" value="Zn-dependent exopeptidases"/>
    <property type="match status" value="1"/>
</dbReference>
<evidence type="ECO:0000256" key="3">
    <source>
        <dbReference type="SAM" id="MobiDB-lite"/>
    </source>
</evidence>